<name>A0A3N4IJT1_ASCIM</name>
<dbReference type="AlphaFoldDB" id="A0A3N4IJT1"/>
<dbReference type="OrthoDB" id="26278at2759"/>
<evidence type="ECO:0000256" key="2">
    <source>
        <dbReference type="SAM" id="MobiDB-lite"/>
    </source>
</evidence>
<gene>
    <name evidence="4" type="ORF">BJ508DRAFT_411528</name>
</gene>
<comment type="similarity">
    <text evidence="1">Belongs to the AVL9 family.</text>
</comment>
<organism evidence="4 5">
    <name type="scientific">Ascobolus immersus RN42</name>
    <dbReference type="NCBI Taxonomy" id="1160509"/>
    <lineage>
        <taxon>Eukaryota</taxon>
        <taxon>Fungi</taxon>
        <taxon>Dikarya</taxon>
        <taxon>Ascomycota</taxon>
        <taxon>Pezizomycotina</taxon>
        <taxon>Pezizomycetes</taxon>
        <taxon>Pezizales</taxon>
        <taxon>Ascobolaceae</taxon>
        <taxon>Ascobolus</taxon>
    </lineage>
</organism>
<evidence type="ECO:0000313" key="5">
    <source>
        <dbReference type="Proteomes" id="UP000275078"/>
    </source>
</evidence>
<dbReference type="InterPro" id="IPR037516">
    <property type="entry name" value="Tripartite_DENN"/>
</dbReference>
<dbReference type="InterPro" id="IPR018307">
    <property type="entry name" value="ABL9/DENND6_dom"/>
</dbReference>
<dbReference type="InterPro" id="IPR051731">
    <property type="entry name" value="DENND11/AVL9_GEFs"/>
</dbReference>
<dbReference type="EMBL" id="ML119651">
    <property type="protein sequence ID" value="RPA85896.1"/>
    <property type="molecule type" value="Genomic_DNA"/>
</dbReference>
<dbReference type="PANTHER" id="PTHR31017">
    <property type="entry name" value="LATE SECRETORY PATHWAY PROTEIN AVL9-RELATED"/>
    <property type="match status" value="1"/>
</dbReference>
<evidence type="ECO:0000313" key="4">
    <source>
        <dbReference type="EMBL" id="RPA85896.1"/>
    </source>
</evidence>
<protein>
    <recommendedName>
        <fullName evidence="3">UDENN domain-containing protein</fullName>
    </recommendedName>
</protein>
<dbReference type="GO" id="GO:0005737">
    <property type="term" value="C:cytoplasm"/>
    <property type="evidence" value="ECO:0007669"/>
    <property type="project" value="TreeGrafter"/>
</dbReference>
<sequence>MTTTFNPIVSIVDFHHARGPEVEHWFGIDDEDYTNQWPLLPFMALSDGAHSSEEDFSYFTLRHDPKPTDDNPNPDAISLFGISCTRQLDAKELIDRPAEVTRSTVQKAVIVIADSPVGFGHMKEKLSMVTRAWFAQRDFTDLDIIKKFQESLLSSLRDSGEGGDSYLGLSLRELIYEFRHQTLLLFKCLLLQPKMLFFGTRCERLCLTQFSLLSLVPGLLNSLQDCADPALNTCESRLKKPTSVKTSDRKSLLTFMGLPLQLFGKGSLFGPYTPLQQLDILADADTKSYVVGSTNSLLLQQRDRYSDILINLDEGTINITSTSLKNALYLSAADRRWIDAVVNSVVDTWDESDPSRPKSMGFVGSEDYIRLQFEEYILSLVSAVKYHLFLEKHNANPAGSSNMLLPDIDGDPASDFGMDWVDMWKKTENFKIFMKFTDSELFDLVPPKHVMAGGLSMEDVQRRINQQFHDLKLDEKKETVARALAAGKGRVSSAFSSLSKNVESFRERRRPESGYTSTATSRPASIFSLDAVSTNATTVTAAELSTTTTNSSSTTSLNDAAPKSPIVEAAAKTSGYFSSWASWAGEKKRKAFGGTVSTTGTASPTPVGTPRAESKRDSTLSIPASLNLSLPSHSQLGAVSAPSSPSAFTAETGIEPVNLDLRPSRSVPPPGEKIEIDEDLKPVPEAKEEVEEVEKKLSGLTIGVTPATPAAATVTMEMPGPMEEVKEKELPKEEASEEVEEKPEVEKKKDELKKHVEVEKVDVDKKAKAEDMTEVATEEKTDKSGVTRPLSADLEVKNPWVEGTVVTPGTTAVAQVEIRPVSSEGRSL</sequence>
<dbReference type="PANTHER" id="PTHR31017:SF1">
    <property type="entry name" value="LATE SECRETORY PATHWAY PROTEIN AVL9 HOMOLOG"/>
    <property type="match status" value="1"/>
</dbReference>
<dbReference type="Proteomes" id="UP000275078">
    <property type="component" value="Unassembled WGS sequence"/>
</dbReference>
<feature type="region of interest" description="Disordered" evidence="2">
    <location>
        <begin position="593"/>
        <end position="620"/>
    </location>
</feature>
<feature type="region of interest" description="Disordered" evidence="2">
    <location>
        <begin position="765"/>
        <end position="790"/>
    </location>
</feature>
<accession>A0A3N4IJT1</accession>
<evidence type="ECO:0000256" key="1">
    <source>
        <dbReference type="ARBA" id="ARBA00038178"/>
    </source>
</evidence>
<feature type="domain" description="UDENN" evidence="3">
    <location>
        <begin position="7"/>
        <end position="447"/>
    </location>
</feature>
<feature type="compositionally biased region" description="Basic and acidic residues" evidence="2">
    <location>
        <begin position="765"/>
        <end position="785"/>
    </location>
</feature>
<feature type="region of interest" description="Disordered" evidence="2">
    <location>
        <begin position="713"/>
        <end position="750"/>
    </location>
</feature>
<proteinExistence type="inferred from homology"/>
<reference evidence="4 5" key="1">
    <citation type="journal article" date="2018" name="Nat. Ecol. Evol.">
        <title>Pezizomycetes genomes reveal the molecular basis of ectomycorrhizal truffle lifestyle.</title>
        <authorList>
            <person name="Murat C."/>
            <person name="Payen T."/>
            <person name="Noel B."/>
            <person name="Kuo A."/>
            <person name="Morin E."/>
            <person name="Chen J."/>
            <person name="Kohler A."/>
            <person name="Krizsan K."/>
            <person name="Balestrini R."/>
            <person name="Da Silva C."/>
            <person name="Montanini B."/>
            <person name="Hainaut M."/>
            <person name="Levati E."/>
            <person name="Barry K.W."/>
            <person name="Belfiori B."/>
            <person name="Cichocki N."/>
            <person name="Clum A."/>
            <person name="Dockter R.B."/>
            <person name="Fauchery L."/>
            <person name="Guy J."/>
            <person name="Iotti M."/>
            <person name="Le Tacon F."/>
            <person name="Lindquist E.A."/>
            <person name="Lipzen A."/>
            <person name="Malagnac F."/>
            <person name="Mello A."/>
            <person name="Molinier V."/>
            <person name="Miyauchi S."/>
            <person name="Poulain J."/>
            <person name="Riccioni C."/>
            <person name="Rubini A."/>
            <person name="Sitrit Y."/>
            <person name="Splivallo R."/>
            <person name="Traeger S."/>
            <person name="Wang M."/>
            <person name="Zifcakova L."/>
            <person name="Wipf D."/>
            <person name="Zambonelli A."/>
            <person name="Paolocci F."/>
            <person name="Nowrousian M."/>
            <person name="Ottonello S."/>
            <person name="Baldrian P."/>
            <person name="Spatafora J.W."/>
            <person name="Henrissat B."/>
            <person name="Nagy L.G."/>
            <person name="Aury J.M."/>
            <person name="Wincker P."/>
            <person name="Grigoriev I.V."/>
            <person name="Bonfante P."/>
            <person name="Martin F.M."/>
        </authorList>
    </citation>
    <scope>NUCLEOTIDE SEQUENCE [LARGE SCALE GENOMIC DNA]</scope>
    <source>
        <strain evidence="4 5">RN42</strain>
    </source>
</reference>
<dbReference type="PROSITE" id="PS50211">
    <property type="entry name" value="DENN"/>
    <property type="match status" value="1"/>
</dbReference>
<keyword evidence="5" id="KW-1185">Reference proteome</keyword>
<evidence type="ECO:0000259" key="3">
    <source>
        <dbReference type="PROSITE" id="PS50211"/>
    </source>
</evidence>
<feature type="compositionally biased region" description="Basic and acidic residues" evidence="2">
    <location>
        <begin position="723"/>
        <end position="734"/>
    </location>
</feature>
<feature type="compositionally biased region" description="Polar residues" evidence="2">
    <location>
        <begin position="595"/>
        <end position="606"/>
    </location>
</feature>
<dbReference type="Pfam" id="PF09794">
    <property type="entry name" value="Avl9"/>
    <property type="match status" value="1"/>
</dbReference>